<name>A0A9W9XEL5_9EURO</name>
<organism evidence="3 4">
    <name type="scientific">Penicillium diatomitis</name>
    <dbReference type="NCBI Taxonomy" id="2819901"/>
    <lineage>
        <taxon>Eukaryota</taxon>
        <taxon>Fungi</taxon>
        <taxon>Dikarya</taxon>
        <taxon>Ascomycota</taxon>
        <taxon>Pezizomycotina</taxon>
        <taxon>Eurotiomycetes</taxon>
        <taxon>Eurotiomycetidae</taxon>
        <taxon>Eurotiales</taxon>
        <taxon>Aspergillaceae</taxon>
        <taxon>Penicillium</taxon>
    </lineage>
</organism>
<proteinExistence type="predicted"/>
<dbReference type="RefSeq" id="XP_056791888.1">
    <property type="nucleotide sequence ID" value="XM_056931929.1"/>
</dbReference>
<reference evidence="3" key="1">
    <citation type="submission" date="2022-12" db="EMBL/GenBank/DDBJ databases">
        <authorList>
            <person name="Petersen C."/>
        </authorList>
    </citation>
    <scope>NUCLEOTIDE SEQUENCE</scope>
    <source>
        <strain evidence="3">IBT 30728</strain>
    </source>
</reference>
<protein>
    <recommendedName>
        <fullName evidence="2">Amidase domain-containing protein</fullName>
    </recommendedName>
</protein>
<feature type="domain" description="Amidase" evidence="2">
    <location>
        <begin position="140"/>
        <end position="560"/>
    </location>
</feature>
<feature type="compositionally biased region" description="Polar residues" evidence="1">
    <location>
        <begin position="117"/>
        <end position="133"/>
    </location>
</feature>
<reference evidence="3" key="2">
    <citation type="journal article" date="2023" name="IMA Fungus">
        <title>Comparative genomic study of the Penicillium genus elucidates a diverse pangenome and 15 lateral gene transfer events.</title>
        <authorList>
            <person name="Petersen C."/>
            <person name="Sorensen T."/>
            <person name="Nielsen M.R."/>
            <person name="Sondergaard T.E."/>
            <person name="Sorensen J.L."/>
            <person name="Fitzpatrick D.A."/>
            <person name="Frisvad J.C."/>
            <person name="Nielsen K.L."/>
        </authorList>
    </citation>
    <scope>NUCLEOTIDE SEQUENCE</scope>
    <source>
        <strain evidence="3">IBT 30728</strain>
    </source>
</reference>
<dbReference type="PANTHER" id="PTHR42678">
    <property type="entry name" value="AMIDASE"/>
    <property type="match status" value="1"/>
</dbReference>
<dbReference type="Pfam" id="PF01425">
    <property type="entry name" value="Amidase"/>
    <property type="match status" value="1"/>
</dbReference>
<feature type="region of interest" description="Disordered" evidence="1">
    <location>
        <begin position="96"/>
        <end position="143"/>
    </location>
</feature>
<dbReference type="InterPro" id="IPR036928">
    <property type="entry name" value="AS_sf"/>
</dbReference>
<evidence type="ECO:0000259" key="2">
    <source>
        <dbReference type="Pfam" id="PF01425"/>
    </source>
</evidence>
<dbReference type="GeneID" id="81622178"/>
<accession>A0A9W9XEL5</accession>
<gene>
    <name evidence="3" type="ORF">N7539_002326</name>
</gene>
<dbReference type="InterPro" id="IPR023631">
    <property type="entry name" value="Amidase_dom"/>
</dbReference>
<dbReference type="Proteomes" id="UP001148312">
    <property type="component" value="Unassembled WGS sequence"/>
</dbReference>
<evidence type="ECO:0000256" key="1">
    <source>
        <dbReference type="SAM" id="MobiDB-lite"/>
    </source>
</evidence>
<dbReference type="EMBL" id="JAPWDQ010000003">
    <property type="protein sequence ID" value="KAJ5490759.1"/>
    <property type="molecule type" value="Genomic_DNA"/>
</dbReference>
<dbReference type="Gene3D" id="3.90.1300.10">
    <property type="entry name" value="Amidase signature (AS) domain"/>
    <property type="match status" value="1"/>
</dbReference>
<sequence length="599" mass="64604">MCSENSPIDNEFPDLAHLTISSFHQRLFSTDPQAQAGRGSAQSLTCTALVQAYLNRIARYDSTFRSLIYINPDALKIAAQKDLEARSVYQLRHRHTCPASTSTSGTTQQSQDRDLASFSSKSSTAINPGASRNPSDKRKCPYNSHIPPLHGVPFILKDNFTTHDTPTSAGVLALQSLRTTTDAPVIQRLRSAGAIILAKANMHEFALHGTTTSSLGGQTLNPYDCTRTPGGSSGGTAAALAMGIGIVGCGSDTVNSLRSPASACGIVGFRPSRGRVCMEGIVPVCQAQDVVGPMGRCVADVKAVFDVMKDVEVDADRGYQSRSAAGVPQQKRPVRIGVLESYFELDDPVEDHTEELVQENKLVQHIVREALSSIVATHPESDIQLVTIHPASHPDWRFTTLQSTADTQIYEFQERLDAFLQSPTVIAPYISLQAIAESGLYHAKAVTEVFTAPLKEPSEFRTATPGYRRRLASIAALKQSVTDLFVSNDLDALVYPHQRQLPVRIGETIQPRRNGILGALTGRPAICLSAGYSSPTMSAPQGIPIGLELMGQVGRDEELLDLAETIENILPPRKVADLDVNAARNDLGQHSAVVVPRPG</sequence>
<evidence type="ECO:0000313" key="3">
    <source>
        <dbReference type="EMBL" id="KAJ5490759.1"/>
    </source>
</evidence>
<comment type="caution">
    <text evidence="3">The sequence shown here is derived from an EMBL/GenBank/DDBJ whole genome shotgun (WGS) entry which is preliminary data.</text>
</comment>
<dbReference type="AlphaFoldDB" id="A0A9W9XEL5"/>
<keyword evidence="4" id="KW-1185">Reference proteome</keyword>
<feature type="non-terminal residue" evidence="3">
    <location>
        <position position="1"/>
    </location>
</feature>
<feature type="compositionally biased region" description="Low complexity" evidence="1">
    <location>
        <begin position="100"/>
        <end position="110"/>
    </location>
</feature>
<dbReference type="PANTHER" id="PTHR42678:SF5">
    <property type="entry name" value="GLUTAMYL-TRNA(GLN) AMIDOTRANSFERASE SUBUNIT A"/>
    <property type="match status" value="1"/>
</dbReference>
<evidence type="ECO:0000313" key="4">
    <source>
        <dbReference type="Proteomes" id="UP001148312"/>
    </source>
</evidence>
<dbReference type="SUPFAM" id="SSF75304">
    <property type="entry name" value="Amidase signature (AS) enzymes"/>
    <property type="match status" value="1"/>
</dbReference>